<accession>A0A6V8P6Z4</accession>
<protein>
    <submittedName>
        <fullName evidence="1">Uncharacterized protein</fullName>
    </submittedName>
</protein>
<reference evidence="1 2" key="1">
    <citation type="journal article" date="2020" name="Front. Microbiol.">
        <title>Single-cell genomics of novel Actinobacteria with the Wood-Ljungdahl pathway discovered in a serpentinizing system.</title>
        <authorList>
            <person name="Merino N."/>
            <person name="Kawai M."/>
            <person name="Boyd E.S."/>
            <person name="Colman D.R."/>
            <person name="McGlynn S.E."/>
            <person name="Nealson K.H."/>
            <person name="Kurokawa K."/>
            <person name="Hongoh Y."/>
        </authorList>
    </citation>
    <scope>NUCLEOTIDE SEQUENCE [LARGE SCALE GENOMIC DNA]</scope>
    <source>
        <strain evidence="1 2">S33</strain>
    </source>
</reference>
<evidence type="ECO:0000313" key="2">
    <source>
        <dbReference type="Proteomes" id="UP000591948"/>
    </source>
</evidence>
<dbReference type="AlphaFoldDB" id="A0A6V8P6Z4"/>
<keyword evidence="2" id="KW-1185">Reference proteome</keyword>
<proteinExistence type="predicted"/>
<dbReference type="Proteomes" id="UP000591948">
    <property type="component" value="Unassembled WGS sequence"/>
</dbReference>
<sequence length="37" mass="4285">ALQYGYNMRNLTFLQMLSKVKDIVIEHNALDSEDGQE</sequence>
<feature type="non-terminal residue" evidence="1">
    <location>
        <position position="1"/>
    </location>
</feature>
<gene>
    <name evidence="1" type="ORF">HKBW3S33_01794</name>
</gene>
<name>A0A6V8P6Z4_9ACTN</name>
<evidence type="ECO:0000313" key="1">
    <source>
        <dbReference type="EMBL" id="GFP28379.1"/>
    </source>
</evidence>
<dbReference type="EMBL" id="BLRY01000199">
    <property type="protein sequence ID" value="GFP28379.1"/>
    <property type="molecule type" value="Genomic_DNA"/>
</dbReference>
<organism evidence="1 2">
    <name type="scientific">Candidatus Hakubella thermalkaliphila</name>
    <dbReference type="NCBI Taxonomy" id="2754717"/>
    <lineage>
        <taxon>Bacteria</taxon>
        <taxon>Bacillati</taxon>
        <taxon>Actinomycetota</taxon>
        <taxon>Actinomycetota incertae sedis</taxon>
        <taxon>Candidatus Hakubellales</taxon>
        <taxon>Candidatus Hakubellaceae</taxon>
        <taxon>Candidatus Hakubella</taxon>
    </lineage>
</organism>
<comment type="caution">
    <text evidence="1">The sequence shown here is derived from an EMBL/GenBank/DDBJ whole genome shotgun (WGS) entry which is preliminary data.</text>
</comment>